<keyword evidence="2" id="KW-0489">Methyltransferase</keyword>
<reference evidence="2 3" key="1">
    <citation type="submission" date="2020-08" db="EMBL/GenBank/DDBJ databases">
        <title>Genomic Encyclopedia of Type Strains, Phase IV (KMG-IV): sequencing the most valuable type-strain genomes for metagenomic binning, comparative biology and taxonomic classification.</title>
        <authorList>
            <person name="Goeker M."/>
        </authorList>
    </citation>
    <scope>NUCLEOTIDE SEQUENCE [LARGE SCALE GENOMIC DNA]</scope>
    <source>
        <strain evidence="2 3">DSM 21458</strain>
    </source>
</reference>
<comment type="caution">
    <text evidence="2">The sequence shown here is derived from an EMBL/GenBank/DDBJ whole genome shotgun (WGS) entry which is preliminary data.</text>
</comment>
<dbReference type="PANTHER" id="PTHR42912:SF93">
    <property type="entry name" value="N6-ADENOSINE-METHYLTRANSFERASE TMT1A"/>
    <property type="match status" value="1"/>
</dbReference>
<dbReference type="AlphaFoldDB" id="A0A841HZ88"/>
<keyword evidence="2" id="KW-0808">Transferase</keyword>
<dbReference type="InterPro" id="IPR029063">
    <property type="entry name" value="SAM-dependent_MTases_sf"/>
</dbReference>
<sequence length="212" mass="22898">MGTRDPRDTWTPLAENWPAQRARREGAVDALIIELARRHLAGPVLDAGCGSGEYTAALHALGLEVLGTDATPAMLGVARRQFPQLAFQAADLLALPFADAAFGGVFCLTVLEWVTDPWAALREVVRVTRPGGTLLLGVLGAGNRVRDRHLERFLSGQSPMNGLLPWELESLLRHADLELIESCGAAPSGRLEGDRAAMTRAMLWLFVARRAG</sequence>
<evidence type="ECO:0000313" key="3">
    <source>
        <dbReference type="Proteomes" id="UP000569951"/>
    </source>
</evidence>
<accession>A0A841HZ88</accession>
<dbReference type="Proteomes" id="UP000569951">
    <property type="component" value="Unassembled WGS sequence"/>
</dbReference>
<dbReference type="GO" id="GO:0008757">
    <property type="term" value="F:S-adenosylmethionine-dependent methyltransferase activity"/>
    <property type="evidence" value="ECO:0007669"/>
    <property type="project" value="InterPro"/>
</dbReference>
<dbReference type="Pfam" id="PF08241">
    <property type="entry name" value="Methyltransf_11"/>
    <property type="match status" value="1"/>
</dbReference>
<dbReference type="Gene3D" id="3.40.50.150">
    <property type="entry name" value="Vaccinia Virus protein VP39"/>
    <property type="match status" value="1"/>
</dbReference>
<dbReference type="InterPro" id="IPR013216">
    <property type="entry name" value="Methyltransf_11"/>
</dbReference>
<dbReference type="RefSeq" id="WP_183984576.1">
    <property type="nucleotide sequence ID" value="NZ_JACHHG010000002.1"/>
</dbReference>
<dbReference type="PANTHER" id="PTHR42912">
    <property type="entry name" value="METHYLTRANSFERASE"/>
    <property type="match status" value="1"/>
</dbReference>
<proteinExistence type="predicted"/>
<dbReference type="CDD" id="cd02440">
    <property type="entry name" value="AdoMet_MTases"/>
    <property type="match status" value="1"/>
</dbReference>
<dbReference type="EMBL" id="JACHHG010000002">
    <property type="protein sequence ID" value="MBB6097308.1"/>
    <property type="molecule type" value="Genomic_DNA"/>
</dbReference>
<gene>
    <name evidence="2" type="ORF">HNR42_000722</name>
</gene>
<protein>
    <submittedName>
        <fullName evidence="2">SAM-dependent methyltransferase</fullName>
    </submittedName>
</protein>
<evidence type="ECO:0000313" key="2">
    <source>
        <dbReference type="EMBL" id="MBB6097308.1"/>
    </source>
</evidence>
<keyword evidence="3" id="KW-1185">Reference proteome</keyword>
<feature type="domain" description="Methyltransferase type 11" evidence="1">
    <location>
        <begin position="45"/>
        <end position="135"/>
    </location>
</feature>
<name>A0A841HZ88_9DEIO</name>
<dbReference type="GO" id="GO:0032259">
    <property type="term" value="P:methylation"/>
    <property type="evidence" value="ECO:0007669"/>
    <property type="project" value="UniProtKB-KW"/>
</dbReference>
<dbReference type="SUPFAM" id="SSF53335">
    <property type="entry name" value="S-adenosyl-L-methionine-dependent methyltransferases"/>
    <property type="match status" value="1"/>
</dbReference>
<evidence type="ECO:0000259" key="1">
    <source>
        <dbReference type="Pfam" id="PF08241"/>
    </source>
</evidence>
<dbReference type="InterPro" id="IPR050508">
    <property type="entry name" value="Methyltransf_Superfamily"/>
</dbReference>
<organism evidence="2 3">
    <name type="scientific">Deinobacterium chartae</name>
    <dbReference type="NCBI Taxonomy" id="521158"/>
    <lineage>
        <taxon>Bacteria</taxon>
        <taxon>Thermotogati</taxon>
        <taxon>Deinococcota</taxon>
        <taxon>Deinococci</taxon>
        <taxon>Deinococcales</taxon>
        <taxon>Deinococcaceae</taxon>
        <taxon>Deinobacterium</taxon>
    </lineage>
</organism>